<dbReference type="AlphaFoldDB" id="A0A835R5E8"/>
<proteinExistence type="predicted"/>
<protein>
    <submittedName>
        <fullName evidence="1">Uncharacterized protein</fullName>
    </submittedName>
</protein>
<organism evidence="1 2">
    <name type="scientific">Vanilla planifolia</name>
    <name type="common">Vanilla</name>
    <dbReference type="NCBI Taxonomy" id="51239"/>
    <lineage>
        <taxon>Eukaryota</taxon>
        <taxon>Viridiplantae</taxon>
        <taxon>Streptophyta</taxon>
        <taxon>Embryophyta</taxon>
        <taxon>Tracheophyta</taxon>
        <taxon>Spermatophyta</taxon>
        <taxon>Magnoliopsida</taxon>
        <taxon>Liliopsida</taxon>
        <taxon>Asparagales</taxon>
        <taxon>Orchidaceae</taxon>
        <taxon>Vanilloideae</taxon>
        <taxon>Vanilleae</taxon>
        <taxon>Vanilla</taxon>
    </lineage>
</organism>
<evidence type="ECO:0000313" key="2">
    <source>
        <dbReference type="Proteomes" id="UP000639772"/>
    </source>
</evidence>
<accession>A0A835R5E8</accession>
<sequence length="108" mass="12134">MVTAAKVSSTLGTLPVETAYCNIGYSSSFLFSQHLNSKLDVHRDVDWANDVNYRNSNSGYYIFLRPKTITATFKKQPTINLEIFYNAFGVLAVTQDNKTEAFNPLVDN</sequence>
<dbReference type="Proteomes" id="UP000639772">
    <property type="component" value="Unassembled WGS sequence"/>
</dbReference>
<comment type="caution">
    <text evidence="1">The sequence shown here is derived from an EMBL/GenBank/DDBJ whole genome shotgun (WGS) entry which is preliminary data.</text>
</comment>
<evidence type="ECO:0000313" key="1">
    <source>
        <dbReference type="EMBL" id="KAG0484003.1"/>
    </source>
</evidence>
<gene>
    <name evidence="1" type="ORF">HPP92_012087</name>
</gene>
<name>A0A835R5E8_VANPL</name>
<dbReference type="EMBL" id="JADCNM010000005">
    <property type="protein sequence ID" value="KAG0484003.1"/>
    <property type="molecule type" value="Genomic_DNA"/>
</dbReference>
<reference evidence="1 2" key="1">
    <citation type="journal article" date="2020" name="Nat. Food">
        <title>A phased Vanilla planifolia genome enables genetic improvement of flavour and production.</title>
        <authorList>
            <person name="Hasing T."/>
            <person name="Tang H."/>
            <person name="Brym M."/>
            <person name="Khazi F."/>
            <person name="Huang T."/>
            <person name="Chambers A.H."/>
        </authorList>
    </citation>
    <scope>NUCLEOTIDE SEQUENCE [LARGE SCALE GENOMIC DNA]</scope>
    <source>
        <tissue evidence="1">Leaf</tissue>
    </source>
</reference>